<organism evidence="1 2">
    <name type="scientific">Clavelina lepadiformis</name>
    <name type="common">Light-bulb sea squirt</name>
    <name type="synonym">Ascidia lepadiformis</name>
    <dbReference type="NCBI Taxonomy" id="159417"/>
    <lineage>
        <taxon>Eukaryota</taxon>
        <taxon>Metazoa</taxon>
        <taxon>Chordata</taxon>
        <taxon>Tunicata</taxon>
        <taxon>Ascidiacea</taxon>
        <taxon>Aplousobranchia</taxon>
        <taxon>Clavelinidae</taxon>
        <taxon>Clavelina</taxon>
    </lineage>
</organism>
<name>A0ABP0GLS3_CLALP</name>
<reference evidence="1 2" key="1">
    <citation type="submission" date="2024-02" db="EMBL/GenBank/DDBJ databases">
        <authorList>
            <person name="Daric V."/>
            <person name="Darras S."/>
        </authorList>
    </citation>
    <scope>NUCLEOTIDE SEQUENCE [LARGE SCALE GENOMIC DNA]</scope>
</reference>
<evidence type="ECO:0000313" key="2">
    <source>
        <dbReference type="Proteomes" id="UP001642483"/>
    </source>
</evidence>
<sequence>MLMAARLGRGISVLRCLRSGIQLPSALKPQVHNKIILRQGGTSRIGYRCAPPDDPIIEFTLDAVGTLFWCYMFWMYYHNAGHLVNQGVGYHEYEDATDTQLGIE</sequence>
<comment type="caution">
    <text evidence="1">The sequence shown here is derived from an EMBL/GenBank/DDBJ whole genome shotgun (WGS) entry which is preliminary data.</text>
</comment>
<gene>
    <name evidence="1" type="ORF">CVLEPA_LOCUS25859</name>
</gene>
<evidence type="ECO:0008006" key="3">
    <source>
        <dbReference type="Google" id="ProtNLM"/>
    </source>
</evidence>
<protein>
    <recommendedName>
        <fullName evidence="3">NADH dehydrogenase [ubiquinone] 1 beta subcomplex subunit 2, mitochondrial</fullName>
    </recommendedName>
</protein>
<dbReference type="EMBL" id="CAWYQH010000130">
    <property type="protein sequence ID" value="CAK8692607.1"/>
    <property type="molecule type" value="Genomic_DNA"/>
</dbReference>
<dbReference type="Proteomes" id="UP001642483">
    <property type="component" value="Unassembled WGS sequence"/>
</dbReference>
<evidence type="ECO:0000313" key="1">
    <source>
        <dbReference type="EMBL" id="CAK8692607.1"/>
    </source>
</evidence>
<accession>A0ABP0GLS3</accession>
<keyword evidence="2" id="KW-1185">Reference proteome</keyword>
<proteinExistence type="predicted"/>